<dbReference type="GO" id="GO:0005634">
    <property type="term" value="C:nucleus"/>
    <property type="evidence" value="ECO:0007669"/>
    <property type="project" value="UniProtKB-ARBA"/>
</dbReference>
<dbReference type="InterPro" id="IPR028607">
    <property type="entry name" value="DNPH1"/>
</dbReference>
<dbReference type="EMBL" id="CAXKWB010004037">
    <property type="protein sequence ID" value="CAL4071749.1"/>
    <property type="molecule type" value="Genomic_DNA"/>
</dbReference>
<dbReference type="GO" id="GO:0006163">
    <property type="term" value="P:purine nucleotide metabolic process"/>
    <property type="evidence" value="ECO:0007669"/>
    <property type="project" value="UniProtKB-ARBA"/>
</dbReference>
<dbReference type="Proteomes" id="UP001497623">
    <property type="component" value="Unassembled WGS sequence"/>
</dbReference>
<dbReference type="GO" id="GO:1901135">
    <property type="term" value="P:carbohydrate derivative metabolic process"/>
    <property type="evidence" value="ECO:0007669"/>
    <property type="project" value="UniProtKB-ARBA"/>
</dbReference>
<dbReference type="GO" id="GO:0070694">
    <property type="term" value="F:5-hydroxymethyl-dUMP N-hydrolase activity"/>
    <property type="evidence" value="ECO:0007669"/>
    <property type="project" value="InterPro"/>
</dbReference>
<comment type="subunit">
    <text evidence="1">Monomer and homodimer.</text>
</comment>
<evidence type="ECO:0000313" key="8">
    <source>
        <dbReference type="Proteomes" id="UP001497623"/>
    </source>
</evidence>
<keyword evidence="3" id="KW-0546">Nucleotide metabolism</keyword>
<dbReference type="FunFam" id="3.40.50.450:FF:000019">
    <property type="entry name" value="2'-deoxynucleoside 5'-phosphate N-hydrolase 1"/>
    <property type="match status" value="1"/>
</dbReference>
<evidence type="ECO:0000256" key="6">
    <source>
        <dbReference type="ARBA" id="ARBA00047460"/>
    </source>
</evidence>
<reference evidence="7 8" key="1">
    <citation type="submission" date="2024-05" db="EMBL/GenBank/DDBJ databases">
        <authorList>
            <person name="Wallberg A."/>
        </authorList>
    </citation>
    <scope>NUCLEOTIDE SEQUENCE [LARGE SCALE GENOMIC DNA]</scope>
</reference>
<evidence type="ECO:0000256" key="4">
    <source>
        <dbReference type="ARBA" id="ARBA00023295"/>
    </source>
</evidence>
<keyword evidence="8" id="KW-1185">Reference proteome</keyword>
<dbReference type="SUPFAM" id="SSF52309">
    <property type="entry name" value="N-(deoxy)ribosyltransferase-like"/>
    <property type="match status" value="1"/>
</dbReference>
<proteinExistence type="inferred from homology"/>
<protein>
    <recommendedName>
        <fullName evidence="5">5-hydroxymethyl-dUMP N-hydrolase</fullName>
    </recommendedName>
</protein>
<comment type="catalytic activity">
    <reaction evidence="6">
        <text>5-hydroxymethyl-dUMP + H2O = 5-hydroxymethyluracil + 2-deoxy-D-ribose 5-phosphate</text>
        <dbReference type="Rhea" id="RHEA:77099"/>
        <dbReference type="ChEBI" id="CHEBI:15377"/>
        <dbReference type="ChEBI" id="CHEBI:16964"/>
        <dbReference type="ChEBI" id="CHEBI:62877"/>
        <dbReference type="ChEBI" id="CHEBI:90409"/>
    </reaction>
    <physiologicalReaction direction="left-to-right" evidence="6">
        <dbReference type="Rhea" id="RHEA:77100"/>
    </physiologicalReaction>
</comment>
<dbReference type="PANTHER" id="PTHR15364:SF0">
    <property type="entry name" value="2'-DEOXYNUCLEOSIDE 5'-PHOSPHATE N-HYDROLASE 1"/>
    <property type="match status" value="1"/>
</dbReference>
<dbReference type="PANTHER" id="PTHR15364">
    <property type="entry name" value="2'-DEOXYNUCLEOSIDE 5'-PHOSPHATE N-HYDROLASE 1"/>
    <property type="match status" value="1"/>
</dbReference>
<evidence type="ECO:0000256" key="1">
    <source>
        <dbReference type="ARBA" id="ARBA00011407"/>
    </source>
</evidence>
<feature type="non-terminal residue" evidence="7">
    <location>
        <position position="198"/>
    </location>
</feature>
<dbReference type="InterPro" id="IPR051239">
    <property type="entry name" value="2'-dNMP_N-hydrolase"/>
</dbReference>
<dbReference type="InterPro" id="IPR007710">
    <property type="entry name" value="Nucleoside_deoxyribTrfase"/>
</dbReference>
<dbReference type="HAMAP" id="MF_03036">
    <property type="entry name" value="Nuc_phosphate_hydrolase"/>
    <property type="match status" value="1"/>
</dbReference>
<comment type="caution">
    <text evidence="7">The sequence shown here is derived from an EMBL/GenBank/DDBJ whole genome shotgun (WGS) entry which is preliminary data.</text>
</comment>
<dbReference type="Pfam" id="PF05014">
    <property type="entry name" value="Nuc_deoxyrib_tr"/>
    <property type="match status" value="1"/>
</dbReference>
<sequence>MPNDRFTIQPSDLASLYLNPPEASFQPCNRTLSCYITMSNKMKIYFCGSIRAGRCDVDLYGRIVKMLEKYGEVLTPFVADPAVTALGTDEGTAKTDKEIHDRDVRLLQECHAIVAEVTQPSLGVGYEIGRGVAMGKKILCIYRPQPDKKLSAMIRGADSNDFVTKDYEESQLPDILENFFKDMVKPGDKLDWKSYEPM</sequence>
<evidence type="ECO:0000256" key="5">
    <source>
        <dbReference type="ARBA" id="ARBA00044133"/>
    </source>
</evidence>
<dbReference type="GO" id="GO:0009159">
    <property type="term" value="P:deoxyribonucleoside monophosphate catabolic process"/>
    <property type="evidence" value="ECO:0007669"/>
    <property type="project" value="InterPro"/>
</dbReference>
<evidence type="ECO:0000256" key="3">
    <source>
        <dbReference type="ARBA" id="ARBA00023080"/>
    </source>
</evidence>
<evidence type="ECO:0000313" key="7">
    <source>
        <dbReference type="EMBL" id="CAL4071749.1"/>
    </source>
</evidence>
<dbReference type="Gene3D" id="3.40.50.450">
    <property type="match status" value="1"/>
</dbReference>
<name>A0AAV2Q8P5_MEGNR</name>
<accession>A0AAV2Q8P5</accession>
<organism evidence="7 8">
    <name type="scientific">Meganyctiphanes norvegica</name>
    <name type="common">Northern krill</name>
    <name type="synonym">Thysanopoda norvegica</name>
    <dbReference type="NCBI Taxonomy" id="48144"/>
    <lineage>
        <taxon>Eukaryota</taxon>
        <taxon>Metazoa</taxon>
        <taxon>Ecdysozoa</taxon>
        <taxon>Arthropoda</taxon>
        <taxon>Crustacea</taxon>
        <taxon>Multicrustacea</taxon>
        <taxon>Malacostraca</taxon>
        <taxon>Eumalacostraca</taxon>
        <taxon>Eucarida</taxon>
        <taxon>Euphausiacea</taxon>
        <taxon>Euphausiidae</taxon>
        <taxon>Meganyctiphanes</taxon>
    </lineage>
</organism>
<evidence type="ECO:0000256" key="2">
    <source>
        <dbReference type="ARBA" id="ARBA00022801"/>
    </source>
</evidence>
<dbReference type="AlphaFoldDB" id="A0AAV2Q8P5"/>
<gene>
    <name evidence="7" type="ORF">MNOR_LOCUS8635</name>
</gene>
<dbReference type="GO" id="GO:0042802">
    <property type="term" value="F:identical protein binding"/>
    <property type="evidence" value="ECO:0007669"/>
    <property type="project" value="UniProtKB-ARBA"/>
</dbReference>
<keyword evidence="4" id="KW-0326">Glycosidase</keyword>
<keyword evidence="2" id="KW-0378">Hydrolase</keyword>